<evidence type="ECO:0000259" key="7">
    <source>
        <dbReference type="PROSITE" id="PS50112"/>
    </source>
</evidence>
<dbReference type="Pfam" id="PF00989">
    <property type="entry name" value="PAS"/>
    <property type="match status" value="1"/>
</dbReference>
<dbReference type="GO" id="GO:0005524">
    <property type="term" value="F:ATP binding"/>
    <property type="evidence" value="ECO:0007669"/>
    <property type="project" value="UniProtKB-KW"/>
</dbReference>
<evidence type="ECO:0000256" key="1">
    <source>
        <dbReference type="ARBA" id="ARBA00022741"/>
    </source>
</evidence>
<dbReference type="PANTHER" id="PTHR32071">
    <property type="entry name" value="TRANSCRIPTIONAL REGULATORY PROTEIN"/>
    <property type="match status" value="1"/>
</dbReference>
<organism evidence="9 10">
    <name type="scientific">Anaerotruncus massiliensis</name>
    <name type="common">ex Liu et al. 2021</name>
    <dbReference type="NCBI Taxonomy" id="2321404"/>
    <lineage>
        <taxon>Bacteria</taxon>
        <taxon>Bacillati</taxon>
        <taxon>Bacillota</taxon>
        <taxon>Clostridia</taxon>
        <taxon>Eubacteriales</taxon>
        <taxon>Oscillospiraceae</taxon>
        <taxon>Anaerotruncus</taxon>
    </lineage>
</organism>
<dbReference type="Gene3D" id="1.10.8.60">
    <property type="match status" value="1"/>
</dbReference>
<dbReference type="AlphaFoldDB" id="A0A498CKJ4"/>
<dbReference type="Gene3D" id="1.10.10.60">
    <property type="entry name" value="Homeodomain-like"/>
    <property type="match status" value="1"/>
</dbReference>
<dbReference type="Gene3D" id="3.30.450.20">
    <property type="entry name" value="PAS domain"/>
    <property type="match status" value="1"/>
</dbReference>
<evidence type="ECO:0000256" key="2">
    <source>
        <dbReference type="ARBA" id="ARBA00022840"/>
    </source>
</evidence>
<dbReference type="Pfam" id="PF02954">
    <property type="entry name" value="HTH_8"/>
    <property type="match status" value="1"/>
</dbReference>
<dbReference type="NCBIfam" id="TIGR00229">
    <property type="entry name" value="sensory_box"/>
    <property type="match status" value="1"/>
</dbReference>
<name>A0A498CKJ4_9FIRM</name>
<dbReference type="RefSeq" id="WP_101547977.1">
    <property type="nucleotide sequence ID" value="NZ_DBGAQR010000211.1"/>
</dbReference>
<feature type="domain" description="PAC" evidence="8">
    <location>
        <begin position="93"/>
        <end position="145"/>
    </location>
</feature>
<dbReference type="Pfam" id="PF00158">
    <property type="entry name" value="Sigma54_activat"/>
    <property type="match status" value="1"/>
</dbReference>
<dbReference type="InterPro" id="IPR002078">
    <property type="entry name" value="Sigma_54_int"/>
</dbReference>
<evidence type="ECO:0000259" key="6">
    <source>
        <dbReference type="PROSITE" id="PS50045"/>
    </source>
</evidence>
<feature type="region of interest" description="Disordered" evidence="5">
    <location>
        <begin position="1"/>
        <end position="20"/>
    </location>
</feature>
<dbReference type="SUPFAM" id="SSF55785">
    <property type="entry name" value="PYP-like sensor domain (PAS domain)"/>
    <property type="match status" value="1"/>
</dbReference>
<dbReference type="InterPro" id="IPR002197">
    <property type="entry name" value="HTH_Fis"/>
</dbReference>
<evidence type="ECO:0000256" key="4">
    <source>
        <dbReference type="ARBA" id="ARBA00023163"/>
    </source>
</evidence>
<dbReference type="InterPro" id="IPR009057">
    <property type="entry name" value="Homeodomain-like_sf"/>
</dbReference>
<dbReference type="Proteomes" id="UP000276301">
    <property type="component" value="Unassembled WGS sequence"/>
</dbReference>
<proteinExistence type="predicted"/>
<evidence type="ECO:0000256" key="5">
    <source>
        <dbReference type="SAM" id="MobiDB-lite"/>
    </source>
</evidence>
<keyword evidence="3" id="KW-0805">Transcription regulation</keyword>
<dbReference type="GO" id="GO:0006355">
    <property type="term" value="P:regulation of DNA-templated transcription"/>
    <property type="evidence" value="ECO:0007669"/>
    <property type="project" value="InterPro"/>
</dbReference>
<accession>A0A498CKJ4</accession>
<evidence type="ECO:0000256" key="3">
    <source>
        <dbReference type="ARBA" id="ARBA00023015"/>
    </source>
</evidence>
<dbReference type="InterPro" id="IPR027417">
    <property type="entry name" value="P-loop_NTPase"/>
</dbReference>
<keyword evidence="10" id="KW-1185">Reference proteome</keyword>
<dbReference type="CDD" id="cd00130">
    <property type="entry name" value="PAS"/>
    <property type="match status" value="1"/>
</dbReference>
<feature type="domain" description="Sigma-54 factor interaction" evidence="6">
    <location>
        <begin position="170"/>
        <end position="393"/>
    </location>
</feature>
<dbReference type="InterPro" id="IPR013767">
    <property type="entry name" value="PAS_fold"/>
</dbReference>
<feature type="domain" description="PAS" evidence="7">
    <location>
        <begin position="26"/>
        <end position="73"/>
    </location>
</feature>
<dbReference type="InterPro" id="IPR000014">
    <property type="entry name" value="PAS"/>
</dbReference>
<evidence type="ECO:0000313" key="9">
    <source>
        <dbReference type="EMBL" id="RLL09608.1"/>
    </source>
</evidence>
<dbReference type="InterPro" id="IPR025944">
    <property type="entry name" value="Sigma_54_int_dom_CS"/>
</dbReference>
<protein>
    <submittedName>
        <fullName evidence="9">PAS domain S-box protein</fullName>
    </submittedName>
</protein>
<dbReference type="SMART" id="SM00382">
    <property type="entry name" value="AAA"/>
    <property type="match status" value="1"/>
</dbReference>
<evidence type="ECO:0000313" key="10">
    <source>
        <dbReference type="Proteomes" id="UP000276301"/>
    </source>
</evidence>
<comment type="caution">
    <text evidence="9">The sequence shown here is derived from an EMBL/GenBank/DDBJ whole genome shotgun (WGS) entry which is preliminary data.</text>
</comment>
<dbReference type="GO" id="GO:0043565">
    <property type="term" value="F:sequence-specific DNA binding"/>
    <property type="evidence" value="ECO:0007669"/>
    <property type="project" value="InterPro"/>
</dbReference>
<dbReference type="CDD" id="cd00009">
    <property type="entry name" value="AAA"/>
    <property type="match status" value="1"/>
</dbReference>
<gene>
    <name evidence="9" type="ORF">D4A47_10180</name>
</gene>
<dbReference type="SUPFAM" id="SSF46689">
    <property type="entry name" value="Homeodomain-like"/>
    <property type="match status" value="1"/>
</dbReference>
<dbReference type="InterPro" id="IPR035965">
    <property type="entry name" value="PAS-like_dom_sf"/>
</dbReference>
<dbReference type="SUPFAM" id="SSF52540">
    <property type="entry name" value="P-loop containing nucleoside triphosphate hydrolases"/>
    <property type="match status" value="1"/>
</dbReference>
<dbReference type="EMBL" id="RCHT01000020">
    <property type="protein sequence ID" value="RLL09608.1"/>
    <property type="molecule type" value="Genomic_DNA"/>
</dbReference>
<keyword evidence="4" id="KW-0804">Transcription</keyword>
<dbReference type="PROSITE" id="PS50045">
    <property type="entry name" value="SIGMA54_INTERACT_4"/>
    <property type="match status" value="1"/>
</dbReference>
<dbReference type="InterPro" id="IPR003593">
    <property type="entry name" value="AAA+_ATPase"/>
</dbReference>
<sequence length="472" mass="53130">MSRREKTYLIPSHRPEGDDPRDILMERDRLEAIIESSFDGIYITDGSAVTLMINKSYEAISGLRREEVLGKDMRTLETTGVISRSGTLLAIEAGTSVTLEQTFKTGRRAIITSTPTFDQDNNIVMVVTNVRDVTEMYALKGQLEESWAQSKQYRDELEAMRRRLGSRPDLIAVDAATIATIRTADKLAPLDATVLIVGERGVGKSTVAKYIHSKSARKKGKFVTVSCGAIPPETMNEELFGVARDGEVRPGLFETGSGGTIFLNEVGELPPDIQMKVCRLIHEKTITRVGSPDPVRVDARVLASTSHDLEQLTAEKKLQEEFYYCLNALPVEVPPLRRRREDIIPFVQFFASELNKKYNMKKKFSQTALLGLKSYDWPGNVRELHNVVERTIVLSGRNPIELEDLPISDEIRLEEEDLAELTEPVDLRAILRQVERSYLDRAYARFGNVRDAAKSLGLDPSTFVRRRKRDAQ</sequence>
<dbReference type="InterPro" id="IPR000700">
    <property type="entry name" value="PAS-assoc_C"/>
</dbReference>
<dbReference type="InterPro" id="IPR058031">
    <property type="entry name" value="AAA_lid_NorR"/>
</dbReference>
<reference evidence="9 10" key="1">
    <citation type="submission" date="2018-10" db="EMBL/GenBank/DDBJ databases">
        <title>Anaerotruncus faecis sp. nov., isolated from human feces.</title>
        <authorList>
            <person name="Wang Y.-J."/>
        </authorList>
    </citation>
    <scope>NUCLEOTIDE SEQUENCE [LARGE SCALE GENOMIC DNA]</scope>
    <source>
        <strain evidence="9 10">22A2-44</strain>
    </source>
</reference>
<dbReference type="PROSITE" id="PS00688">
    <property type="entry name" value="SIGMA54_INTERACT_3"/>
    <property type="match status" value="1"/>
</dbReference>
<dbReference type="Gene3D" id="3.40.50.300">
    <property type="entry name" value="P-loop containing nucleotide triphosphate hydrolases"/>
    <property type="match status" value="1"/>
</dbReference>
<keyword evidence="2" id="KW-0067">ATP-binding</keyword>
<dbReference type="Pfam" id="PF25601">
    <property type="entry name" value="AAA_lid_14"/>
    <property type="match status" value="1"/>
</dbReference>
<keyword evidence="1" id="KW-0547">Nucleotide-binding</keyword>
<dbReference type="PROSITE" id="PS50113">
    <property type="entry name" value="PAC"/>
    <property type="match status" value="1"/>
</dbReference>
<evidence type="ECO:0000259" key="8">
    <source>
        <dbReference type="PROSITE" id="PS50113"/>
    </source>
</evidence>
<dbReference type="PROSITE" id="PS50112">
    <property type="entry name" value="PAS"/>
    <property type="match status" value="1"/>
</dbReference>